<dbReference type="RefSeq" id="WP_343784630.1">
    <property type="nucleotide sequence ID" value="NZ_BAAACZ010000028.1"/>
</dbReference>
<gene>
    <name evidence="1" type="ORF">GCM10008935_28080</name>
</gene>
<dbReference type="Gene3D" id="1.20.140.160">
    <property type="match status" value="1"/>
</dbReference>
<dbReference type="SUPFAM" id="SSF88659">
    <property type="entry name" value="Sigma3 and sigma4 domains of RNA polymerase sigma factors"/>
    <property type="match status" value="1"/>
</dbReference>
<accession>A0ABN1A8W7</accession>
<evidence type="ECO:0000313" key="1">
    <source>
        <dbReference type="EMBL" id="GAA0470550.1"/>
    </source>
</evidence>
<comment type="caution">
    <text evidence="1">The sequence shown here is derived from an EMBL/GenBank/DDBJ whole genome shotgun (WGS) entry which is preliminary data.</text>
</comment>
<sequence>MVNYYSKETDAAVVSYINICLNGSSIRYQKKRYTIENKEIHSLNEPFHDEQFSVEKVEYTTYDNEISLDKEVINKVILESAMQNLTQKEAVTITEIYFNHKKVTDLTQELQVSKNAILKTKRRALQKMRIELEGG</sequence>
<evidence type="ECO:0000313" key="2">
    <source>
        <dbReference type="Proteomes" id="UP001500740"/>
    </source>
</evidence>
<evidence type="ECO:0008006" key="3">
    <source>
        <dbReference type="Google" id="ProtNLM"/>
    </source>
</evidence>
<protein>
    <recommendedName>
        <fullName evidence="3">Sigma-70 family RNA polymerase sigma factor</fullName>
    </recommendedName>
</protein>
<dbReference type="Proteomes" id="UP001500740">
    <property type="component" value="Unassembled WGS sequence"/>
</dbReference>
<dbReference type="InterPro" id="IPR013324">
    <property type="entry name" value="RNA_pol_sigma_r3/r4-like"/>
</dbReference>
<reference evidence="1 2" key="1">
    <citation type="journal article" date="2019" name="Int. J. Syst. Evol. Microbiol.">
        <title>The Global Catalogue of Microorganisms (GCM) 10K type strain sequencing project: providing services to taxonomists for standard genome sequencing and annotation.</title>
        <authorList>
            <consortium name="The Broad Institute Genomics Platform"/>
            <consortium name="The Broad Institute Genome Sequencing Center for Infectious Disease"/>
            <person name="Wu L."/>
            <person name="Ma J."/>
        </authorList>
    </citation>
    <scope>NUCLEOTIDE SEQUENCE [LARGE SCALE GENOMIC DNA]</scope>
    <source>
        <strain evidence="1 2">JCM 14193</strain>
    </source>
</reference>
<name>A0ABN1A8W7_9BACI</name>
<organism evidence="1 2">
    <name type="scientific">Alkalibacillus silvisoli</name>
    <dbReference type="NCBI Taxonomy" id="392823"/>
    <lineage>
        <taxon>Bacteria</taxon>
        <taxon>Bacillati</taxon>
        <taxon>Bacillota</taxon>
        <taxon>Bacilli</taxon>
        <taxon>Bacillales</taxon>
        <taxon>Bacillaceae</taxon>
        <taxon>Alkalibacillus</taxon>
    </lineage>
</organism>
<keyword evidence="2" id="KW-1185">Reference proteome</keyword>
<proteinExistence type="predicted"/>
<dbReference type="EMBL" id="BAAACZ010000028">
    <property type="protein sequence ID" value="GAA0470550.1"/>
    <property type="molecule type" value="Genomic_DNA"/>
</dbReference>